<dbReference type="PANTHER" id="PTHR35046:SF9">
    <property type="entry name" value="RNA-DIRECTED DNA POLYMERASE"/>
    <property type="match status" value="1"/>
</dbReference>
<organism evidence="2 3">
    <name type="scientific">Cardamine amara subsp. amara</name>
    <dbReference type="NCBI Taxonomy" id="228776"/>
    <lineage>
        <taxon>Eukaryota</taxon>
        <taxon>Viridiplantae</taxon>
        <taxon>Streptophyta</taxon>
        <taxon>Embryophyta</taxon>
        <taxon>Tracheophyta</taxon>
        <taxon>Spermatophyta</taxon>
        <taxon>Magnoliopsida</taxon>
        <taxon>eudicotyledons</taxon>
        <taxon>Gunneridae</taxon>
        <taxon>Pentapetalae</taxon>
        <taxon>rosids</taxon>
        <taxon>malvids</taxon>
        <taxon>Brassicales</taxon>
        <taxon>Brassicaceae</taxon>
        <taxon>Cardamineae</taxon>
        <taxon>Cardamine</taxon>
    </lineage>
</organism>
<dbReference type="PANTHER" id="PTHR35046">
    <property type="entry name" value="ZINC KNUCKLE (CCHC-TYPE) FAMILY PROTEIN"/>
    <property type="match status" value="1"/>
</dbReference>
<dbReference type="EMBL" id="JBANAX010000071">
    <property type="protein sequence ID" value="KAL1223550.1"/>
    <property type="molecule type" value="Genomic_DNA"/>
</dbReference>
<gene>
    <name evidence="2" type="ORF">V5N11_034301</name>
</gene>
<evidence type="ECO:0000313" key="2">
    <source>
        <dbReference type="EMBL" id="KAL1223550.1"/>
    </source>
</evidence>
<proteinExistence type="predicted"/>
<sequence length="809" mass="91863">MGHYASECSNKRVMIIMANGEVESEDEIPKDKQVEEDSSAEEYEPAAKGQMMVGVAIRALSVIAKSDEQEQRENLFHTRCLVKDQICSVIIDDRSCTNVASESMVEKLGLAVIKRAKPYKLQWLNDEGEFTQEQAVRNHHQLPSADEIFVIKNKPPDASSPINTRGNHLNSQKRMRANLLSLGADCSSLRSKPLQEEKTTLVPLPAHEFYKIKLKGNQEQDMKVKFFPMASKVKDAEPFDPKLFIFVDKLSCVSNLAPVLPSELNKILQDISLGNNPRNLPFDNLHHYSLILLYDGIHFNIKENRGQRNNEAIEDYQANLGAKYCVYVGKKKLFTYGALPNKESKESIQVHAMSVLKNQGLHSSFKNTLKLLHLKILQPGHMDDFLITNMEISFCLVRIKARDHKAYKKQMFELKNRNSTKDFAGNRENGKAFKASSKFKDEPPDVLLMIKSNYNHQIAIIIQTRDKELEVSKVSIFVLNNPFIFDHTDMIRLSLSQEPKTGFRAVFKHTRRTKKRKEYKLFKPPDQEKGKHQGVNFFILIEEEPPDPTPLSFTIILMNTEHNNELVQISISFPQFVSHDSRDVLVSLLSPEIIEKKLGVLKKYLESNFCRKLQVNKKHDMDNALVRNESCLFVYCDSRTLITHLLFAKGVDYIAGTKEEPPDLEVLSSNYFVRTGIGVVLTKELNMLQLSVLVEMIMKLGLLSKALKENFHDAKNKMDLRTNPFQVGEPDESMESLDSMESSDHGTNPHLEPEELGAEEDAALIVPAGPMTRSRAKEFNQIINNRLLTIQASLRCDAGPATLVVIQAI</sequence>
<name>A0ABD1C2A5_CARAN</name>
<accession>A0ABD1C2A5</accession>
<feature type="region of interest" description="Disordered" evidence="1">
    <location>
        <begin position="722"/>
        <end position="753"/>
    </location>
</feature>
<dbReference type="Proteomes" id="UP001558713">
    <property type="component" value="Unassembled WGS sequence"/>
</dbReference>
<keyword evidence="3" id="KW-1185">Reference proteome</keyword>
<dbReference type="AlphaFoldDB" id="A0ABD1C2A5"/>
<evidence type="ECO:0000256" key="1">
    <source>
        <dbReference type="SAM" id="MobiDB-lite"/>
    </source>
</evidence>
<protein>
    <submittedName>
        <fullName evidence="2">Uncharacterized protein</fullName>
    </submittedName>
</protein>
<comment type="caution">
    <text evidence="2">The sequence shown here is derived from an EMBL/GenBank/DDBJ whole genome shotgun (WGS) entry which is preliminary data.</text>
</comment>
<feature type="region of interest" description="Disordered" evidence="1">
    <location>
        <begin position="23"/>
        <end position="45"/>
    </location>
</feature>
<reference evidence="2 3" key="1">
    <citation type="submission" date="2024-04" db="EMBL/GenBank/DDBJ databases">
        <title>Genome assembly C_amara_ONT_v2.</title>
        <authorList>
            <person name="Yant L."/>
            <person name="Moore C."/>
            <person name="Slenker M."/>
        </authorList>
    </citation>
    <scope>NUCLEOTIDE SEQUENCE [LARGE SCALE GENOMIC DNA]</scope>
    <source>
        <tissue evidence="2">Leaf</tissue>
    </source>
</reference>
<evidence type="ECO:0000313" key="3">
    <source>
        <dbReference type="Proteomes" id="UP001558713"/>
    </source>
</evidence>